<keyword evidence="2 5" id="KW-0812">Transmembrane</keyword>
<dbReference type="RefSeq" id="WP_234795012.1">
    <property type="nucleotide sequence ID" value="NZ_FOXS01000002.1"/>
</dbReference>
<name>A0A1I5WQ89_HYMAR</name>
<organism evidence="7 8">
    <name type="scientific">Hymenobacter arizonensis</name>
    <name type="common">Siccationidurans arizonensis</name>
    <dbReference type="NCBI Taxonomy" id="1227077"/>
    <lineage>
        <taxon>Bacteria</taxon>
        <taxon>Pseudomonadati</taxon>
        <taxon>Bacteroidota</taxon>
        <taxon>Cytophagia</taxon>
        <taxon>Cytophagales</taxon>
        <taxon>Hymenobacteraceae</taxon>
        <taxon>Hymenobacter</taxon>
    </lineage>
</organism>
<keyword evidence="4 5" id="KW-0472">Membrane</keyword>
<keyword evidence="3 5" id="KW-1133">Transmembrane helix</keyword>
<evidence type="ECO:0000256" key="3">
    <source>
        <dbReference type="ARBA" id="ARBA00022989"/>
    </source>
</evidence>
<evidence type="ECO:0000259" key="6">
    <source>
        <dbReference type="Pfam" id="PF07291"/>
    </source>
</evidence>
<evidence type="ECO:0000256" key="5">
    <source>
        <dbReference type="SAM" id="Phobius"/>
    </source>
</evidence>
<accession>A0A1I5WQ89</accession>
<evidence type="ECO:0000256" key="1">
    <source>
        <dbReference type="ARBA" id="ARBA00004141"/>
    </source>
</evidence>
<feature type="transmembrane region" description="Helical" evidence="5">
    <location>
        <begin position="172"/>
        <end position="193"/>
    </location>
</feature>
<dbReference type="STRING" id="1227077.SAMN04515668_1437"/>
<feature type="transmembrane region" description="Helical" evidence="5">
    <location>
        <begin position="102"/>
        <end position="121"/>
    </location>
</feature>
<feature type="transmembrane region" description="Helical" evidence="5">
    <location>
        <begin position="23"/>
        <end position="41"/>
    </location>
</feature>
<evidence type="ECO:0000313" key="7">
    <source>
        <dbReference type="EMBL" id="SFQ21954.1"/>
    </source>
</evidence>
<keyword evidence="8" id="KW-1185">Reference proteome</keyword>
<evidence type="ECO:0000313" key="8">
    <source>
        <dbReference type="Proteomes" id="UP000199029"/>
    </source>
</evidence>
<feature type="transmembrane region" description="Helical" evidence="5">
    <location>
        <begin position="77"/>
        <end position="95"/>
    </location>
</feature>
<dbReference type="EMBL" id="FOXS01000002">
    <property type="protein sequence ID" value="SFQ21954.1"/>
    <property type="molecule type" value="Genomic_DNA"/>
</dbReference>
<dbReference type="GO" id="GO:0016020">
    <property type="term" value="C:membrane"/>
    <property type="evidence" value="ECO:0007669"/>
    <property type="project" value="UniProtKB-SubCell"/>
</dbReference>
<dbReference type="AlphaFoldDB" id="A0A1I5WQ89"/>
<protein>
    <recommendedName>
        <fullName evidence="6">Methylamine utilisation protein MauE domain-containing protein</fullName>
    </recommendedName>
</protein>
<proteinExistence type="predicted"/>
<reference evidence="8" key="1">
    <citation type="submission" date="2016-10" db="EMBL/GenBank/DDBJ databases">
        <authorList>
            <person name="Varghese N."/>
            <person name="Submissions S."/>
        </authorList>
    </citation>
    <scope>NUCLEOTIDE SEQUENCE [LARGE SCALE GENOMIC DNA]</scope>
    <source>
        <strain evidence="8">OR362-8,ATCC BAA-1266,JCM 13504</strain>
    </source>
</reference>
<gene>
    <name evidence="7" type="ORF">SAMN04515668_1437</name>
</gene>
<evidence type="ECO:0000256" key="2">
    <source>
        <dbReference type="ARBA" id="ARBA00022692"/>
    </source>
</evidence>
<dbReference type="InterPro" id="IPR009908">
    <property type="entry name" value="Methylamine_util_MauE"/>
</dbReference>
<dbReference type="GO" id="GO:0030416">
    <property type="term" value="P:methylamine metabolic process"/>
    <property type="evidence" value="ECO:0007669"/>
    <property type="project" value="InterPro"/>
</dbReference>
<comment type="subcellular location">
    <subcellularLocation>
        <location evidence="1">Membrane</location>
        <topology evidence="1">Multi-pass membrane protein</topology>
    </subcellularLocation>
</comment>
<feature type="domain" description="Methylamine utilisation protein MauE" evidence="6">
    <location>
        <begin position="24"/>
        <end position="158"/>
    </location>
</feature>
<dbReference type="NCBIfam" id="NF045576">
    <property type="entry name" value="BT_3928_fam"/>
    <property type="match status" value="1"/>
</dbReference>
<feature type="transmembrane region" description="Helical" evidence="5">
    <location>
        <begin position="141"/>
        <end position="160"/>
    </location>
</feature>
<dbReference type="Pfam" id="PF07291">
    <property type="entry name" value="MauE"/>
    <property type="match status" value="1"/>
</dbReference>
<sequence length="392" mass="44033">MSKLSFNTAATPTPHVLRTVTKVSWALLGALFVFSGLIKLNDPVGTAYKLEEYFEVFAVDLPALDSFFLFFKGLSRTLSIVLSSLEVILGVALLLRWHLRIVLWLLLGMLVFFTFLTFYSAAFNKVTDCGCFGDFIKLTPWTSFAKDVFLLVLWAVVFFNQRFLRHAFVQGTAGLMTMTIVSAIAIGIGMRALGHLPYFDFLPYKVGNDIGKLMKPAEPARYRYTMTRNGETKEFDEYPTDSTWKYQAMTAVNPEKSRPVITDFEISDVDGNSYTQELLKGSKMVLIVQNTNKADRDRFEAINALMAAAAKSRKDITALTITSTSPAKFDSFRHDVNLSGPYYFADATVLKSIVRSNPGLVILNNGVVQAKYHYHDIPELFEVEKALAQTFK</sequence>
<evidence type="ECO:0000256" key="4">
    <source>
        <dbReference type="ARBA" id="ARBA00023136"/>
    </source>
</evidence>
<dbReference type="Proteomes" id="UP000199029">
    <property type="component" value="Unassembled WGS sequence"/>
</dbReference>